<organism evidence="1">
    <name type="scientific">marine metagenome</name>
    <dbReference type="NCBI Taxonomy" id="408172"/>
    <lineage>
        <taxon>unclassified sequences</taxon>
        <taxon>metagenomes</taxon>
        <taxon>ecological metagenomes</taxon>
    </lineage>
</organism>
<reference evidence="1" key="1">
    <citation type="submission" date="2018-05" db="EMBL/GenBank/DDBJ databases">
        <authorList>
            <person name="Lanie J.A."/>
            <person name="Ng W.-L."/>
            <person name="Kazmierczak K.M."/>
            <person name="Andrzejewski T.M."/>
            <person name="Davidsen T.M."/>
            <person name="Wayne K.J."/>
            <person name="Tettelin H."/>
            <person name="Glass J.I."/>
            <person name="Rusch D."/>
            <person name="Podicherti R."/>
            <person name="Tsui H.-C.T."/>
            <person name="Winkler M.E."/>
        </authorList>
    </citation>
    <scope>NUCLEOTIDE SEQUENCE</scope>
</reference>
<dbReference type="EMBL" id="UINC01185223">
    <property type="protein sequence ID" value="SVD96823.1"/>
    <property type="molecule type" value="Genomic_DNA"/>
</dbReference>
<proteinExistence type="predicted"/>
<name>A0A382ZN32_9ZZZZ</name>
<feature type="non-terminal residue" evidence="1">
    <location>
        <position position="29"/>
    </location>
</feature>
<gene>
    <name evidence="1" type="ORF">METZ01_LOCUS449677</name>
</gene>
<evidence type="ECO:0000313" key="1">
    <source>
        <dbReference type="EMBL" id="SVD96823.1"/>
    </source>
</evidence>
<dbReference type="AlphaFoldDB" id="A0A382ZN32"/>
<sequence>MRADEFMTIDKEGNGCPVATQNIAVNTKN</sequence>
<protein>
    <submittedName>
        <fullName evidence="1">Uncharacterized protein</fullName>
    </submittedName>
</protein>
<accession>A0A382ZN32</accession>